<dbReference type="Pfam" id="PF12727">
    <property type="entry name" value="PBP_like"/>
    <property type="match status" value="1"/>
</dbReference>
<evidence type="ECO:0000313" key="4">
    <source>
        <dbReference type="EMBL" id="SVA17187.1"/>
    </source>
</evidence>
<evidence type="ECO:0000259" key="3">
    <source>
        <dbReference type="SMART" id="SM00852"/>
    </source>
</evidence>
<dbReference type="SUPFAM" id="SSF63867">
    <property type="entry name" value="MoeA C-terminal domain-like"/>
    <property type="match status" value="1"/>
</dbReference>
<sequence>MSPQADFERNYFLKDIPLQIAQDKYQNHLLDIGALLKKETEIISIKDSVGRVSSQAVFAKISSPHVTTSAMDGVAIKYESSLGATETRPIKLIEGSAFLWVDTGDPVPEGFDSVIMIEDLEKYSANEIIIRNPVAPYQHVRKIAEDIAAPELLLQQGAIIRSLDLACLGAAGLSDVKVNIPPKVCFIPTGTELVKIGETPGPGQIIEFNSIFLSALVEDWGAEASVRNPVSDDPTLLEQALLHSIIDCDILVVIAGSSAGSEDFTSSVMAKLGQVIVHGVAIRPGHPVILGSVSGKPVIGMPGYPSSALTTAELFLKPIIYGFLKSNEIVPDQIKSVMGKKVASPLGEEEFLRVVVAPVNGDYIANPTTRGAAMTLSISKSDGVIKIPANSEGIEEGSTVLVTLNRQRSEVNKTLLISGSHDIALDILASELTFAESGVRLISSSVGSVGGLLALSKGYAHIAGSHLLDEETGEYNFSAVKRHMPNEKARIYDFVGRTQGLMVQKGNPKEIKDVKDLIVKGTKFMNRQRGSGTRLLFDYLLKQSDLDPSKIIGYENEEYTHWNVAAAVSSGFVDAGMGIMAAALASDLEFIPLENERFQIVVPAKFIGSVETVDTLLKQLSTSDLRNQIASLGGYDVSLMGNVAGEVG</sequence>
<reference evidence="4" key="1">
    <citation type="submission" date="2018-05" db="EMBL/GenBank/DDBJ databases">
        <authorList>
            <person name="Lanie J.A."/>
            <person name="Ng W.-L."/>
            <person name="Kazmierczak K.M."/>
            <person name="Andrzejewski T.M."/>
            <person name="Davidsen T.M."/>
            <person name="Wayne K.J."/>
            <person name="Tettelin H."/>
            <person name="Glass J.I."/>
            <person name="Rusch D."/>
            <person name="Podicherti R."/>
            <person name="Tsui H.-C.T."/>
            <person name="Winkler M.E."/>
        </authorList>
    </citation>
    <scope>NUCLEOTIDE SEQUENCE</scope>
</reference>
<dbReference type="Gene3D" id="2.170.190.11">
    <property type="entry name" value="Molybdopterin biosynthesis moea protein, domain 3"/>
    <property type="match status" value="1"/>
</dbReference>
<dbReference type="CDD" id="cd00887">
    <property type="entry name" value="MoeA"/>
    <property type="match status" value="1"/>
</dbReference>
<dbReference type="SUPFAM" id="SSF53218">
    <property type="entry name" value="Molybdenum cofactor biosynthesis proteins"/>
    <property type="match status" value="1"/>
</dbReference>
<name>A0A381TQR9_9ZZZZ</name>
<organism evidence="4">
    <name type="scientific">marine metagenome</name>
    <dbReference type="NCBI Taxonomy" id="408172"/>
    <lineage>
        <taxon>unclassified sequences</taxon>
        <taxon>metagenomes</taxon>
        <taxon>ecological metagenomes</taxon>
    </lineage>
</organism>
<dbReference type="InterPro" id="IPR024370">
    <property type="entry name" value="PBP_domain"/>
</dbReference>
<dbReference type="InterPro" id="IPR036688">
    <property type="entry name" value="MoeA_C_domain_IV_sf"/>
</dbReference>
<keyword evidence="2" id="KW-0501">Molybdenum cofactor biosynthesis</keyword>
<dbReference type="SMART" id="SM00852">
    <property type="entry name" value="MoCF_biosynth"/>
    <property type="match status" value="1"/>
</dbReference>
<dbReference type="Gene3D" id="3.90.105.10">
    <property type="entry name" value="Molybdopterin biosynthesis moea protein, domain 2"/>
    <property type="match status" value="1"/>
</dbReference>
<dbReference type="EMBL" id="UINC01004834">
    <property type="protein sequence ID" value="SVA17187.1"/>
    <property type="molecule type" value="Genomic_DNA"/>
</dbReference>
<dbReference type="InterPro" id="IPR038987">
    <property type="entry name" value="MoeA-like"/>
</dbReference>
<dbReference type="Gene3D" id="3.40.190.10">
    <property type="entry name" value="Periplasmic binding protein-like II"/>
    <property type="match status" value="1"/>
</dbReference>
<dbReference type="GO" id="GO:0005829">
    <property type="term" value="C:cytosol"/>
    <property type="evidence" value="ECO:0007669"/>
    <property type="project" value="TreeGrafter"/>
</dbReference>
<dbReference type="SUPFAM" id="SSF63882">
    <property type="entry name" value="MoeA N-terminal region -like"/>
    <property type="match status" value="1"/>
</dbReference>
<dbReference type="Pfam" id="PF03453">
    <property type="entry name" value="MoeA_N"/>
    <property type="match status" value="1"/>
</dbReference>
<dbReference type="InterPro" id="IPR005110">
    <property type="entry name" value="MoeA_linker/N"/>
</dbReference>
<gene>
    <name evidence="4" type="ORF">METZ01_LOCUS70041</name>
</gene>
<comment type="pathway">
    <text evidence="1">Cofactor biosynthesis; molybdopterin biosynthesis.</text>
</comment>
<evidence type="ECO:0000256" key="1">
    <source>
        <dbReference type="ARBA" id="ARBA00005046"/>
    </source>
</evidence>
<dbReference type="InterPro" id="IPR036135">
    <property type="entry name" value="MoeA_linker/N_sf"/>
</dbReference>
<feature type="domain" description="MoaB/Mog" evidence="3">
    <location>
        <begin position="185"/>
        <end position="322"/>
    </location>
</feature>
<dbReference type="AlphaFoldDB" id="A0A381TQR9"/>
<evidence type="ECO:0000256" key="2">
    <source>
        <dbReference type="ARBA" id="ARBA00023150"/>
    </source>
</evidence>
<dbReference type="SUPFAM" id="SSF53850">
    <property type="entry name" value="Periplasmic binding protein-like II"/>
    <property type="match status" value="1"/>
</dbReference>
<protein>
    <recommendedName>
        <fullName evidence="3">MoaB/Mog domain-containing protein</fullName>
    </recommendedName>
</protein>
<accession>A0A381TQR9</accession>
<dbReference type="InterPro" id="IPR001453">
    <property type="entry name" value="MoaB/Mog_dom"/>
</dbReference>
<dbReference type="GO" id="GO:0061599">
    <property type="term" value="F:molybdopterin molybdotransferase activity"/>
    <property type="evidence" value="ECO:0007669"/>
    <property type="project" value="TreeGrafter"/>
</dbReference>
<dbReference type="Gene3D" id="2.40.340.10">
    <property type="entry name" value="MoeA, C-terminal, domain IV"/>
    <property type="match status" value="1"/>
</dbReference>
<dbReference type="NCBIfam" id="NF011068">
    <property type="entry name" value="PRK14498.1"/>
    <property type="match status" value="1"/>
</dbReference>
<proteinExistence type="predicted"/>
<dbReference type="PANTHER" id="PTHR10192:SF16">
    <property type="entry name" value="MOLYBDOPTERIN MOLYBDENUMTRANSFERASE"/>
    <property type="match status" value="1"/>
</dbReference>
<dbReference type="InterPro" id="IPR036425">
    <property type="entry name" value="MoaB/Mog-like_dom_sf"/>
</dbReference>
<dbReference type="Pfam" id="PF03454">
    <property type="entry name" value="MoeA_C"/>
    <property type="match status" value="1"/>
</dbReference>
<dbReference type="UniPathway" id="UPA00344"/>
<dbReference type="Gene3D" id="3.40.980.10">
    <property type="entry name" value="MoaB/Mog-like domain"/>
    <property type="match status" value="1"/>
</dbReference>
<dbReference type="GO" id="GO:0006777">
    <property type="term" value="P:Mo-molybdopterin cofactor biosynthetic process"/>
    <property type="evidence" value="ECO:0007669"/>
    <property type="project" value="UniProtKB-KW"/>
</dbReference>
<dbReference type="PANTHER" id="PTHR10192">
    <property type="entry name" value="MOLYBDOPTERIN BIOSYNTHESIS PROTEIN"/>
    <property type="match status" value="1"/>
</dbReference>
<dbReference type="Pfam" id="PF00994">
    <property type="entry name" value="MoCF_biosynth"/>
    <property type="match status" value="1"/>
</dbReference>
<dbReference type="InterPro" id="IPR005111">
    <property type="entry name" value="MoeA_C_domain_IV"/>
</dbReference>